<evidence type="ECO:0000313" key="3">
    <source>
        <dbReference type="Proteomes" id="UP000440004"/>
    </source>
</evidence>
<organism evidence="2 3">
    <name type="scientific">Alkalibaculum sporogenes</name>
    <dbReference type="NCBI Taxonomy" id="2655001"/>
    <lineage>
        <taxon>Bacteria</taxon>
        <taxon>Bacillati</taxon>
        <taxon>Bacillota</taxon>
        <taxon>Clostridia</taxon>
        <taxon>Eubacteriales</taxon>
        <taxon>Eubacteriaceae</taxon>
        <taxon>Alkalibaculum</taxon>
    </lineage>
</organism>
<dbReference type="SUPFAM" id="SSF55729">
    <property type="entry name" value="Acyl-CoA N-acyltransferases (Nat)"/>
    <property type="match status" value="1"/>
</dbReference>
<keyword evidence="2" id="KW-0808">Transferase</keyword>
<evidence type="ECO:0000259" key="1">
    <source>
        <dbReference type="Pfam" id="PF13673"/>
    </source>
</evidence>
<dbReference type="AlphaFoldDB" id="A0A6A7KBX1"/>
<dbReference type="Proteomes" id="UP000440004">
    <property type="component" value="Unassembled WGS sequence"/>
</dbReference>
<gene>
    <name evidence="2" type="ORF">GC105_13785</name>
</gene>
<dbReference type="Gene3D" id="3.40.630.30">
    <property type="match status" value="1"/>
</dbReference>
<name>A0A6A7KBX1_9FIRM</name>
<dbReference type="RefSeq" id="WP_152805912.1">
    <property type="nucleotide sequence ID" value="NZ_WHNX01000029.1"/>
</dbReference>
<dbReference type="GO" id="GO:0016747">
    <property type="term" value="F:acyltransferase activity, transferring groups other than amino-acyl groups"/>
    <property type="evidence" value="ECO:0007669"/>
    <property type="project" value="InterPro"/>
</dbReference>
<dbReference type="InterPro" id="IPR016181">
    <property type="entry name" value="Acyl_CoA_acyltransferase"/>
</dbReference>
<dbReference type="EMBL" id="WHNX01000029">
    <property type="protein sequence ID" value="MPW26852.1"/>
    <property type="molecule type" value="Genomic_DNA"/>
</dbReference>
<sequence>MGVIPQSFKSGEITPQLALYTIRTKTISIIGAKLLKEKLEFLNDKGYRQVSLSVEKDNYAVKMYKNFGFTVIEEKENDYLMLYRLK</sequence>
<dbReference type="InterPro" id="IPR000182">
    <property type="entry name" value="GNAT_dom"/>
</dbReference>
<keyword evidence="3" id="KW-1185">Reference proteome</keyword>
<dbReference type="Pfam" id="PF13673">
    <property type="entry name" value="Acetyltransf_10"/>
    <property type="match status" value="1"/>
</dbReference>
<feature type="domain" description="N-acetyltransferase" evidence="1">
    <location>
        <begin position="30"/>
        <end position="75"/>
    </location>
</feature>
<proteinExistence type="predicted"/>
<reference evidence="2 3" key="1">
    <citation type="submission" date="2019-10" db="EMBL/GenBank/DDBJ databases">
        <title>Alkalibaculum tamaniensis sp.nov., a new alkaliphilic acetogen, isolated on methoxylated aromatics from a mud volcano.</title>
        <authorList>
            <person name="Khomyakova M.A."/>
            <person name="Merkel A.Y."/>
            <person name="Bonch-Osmolovskaya E.A."/>
            <person name="Slobodkin A.I."/>
        </authorList>
    </citation>
    <scope>NUCLEOTIDE SEQUENCE [LARGE SCALE GENOMIC DNA]</scope>
    <source>
        <strain evidence="2 3">M08DMB</strain>
    </source>
</reference>
<comment type="caution">
    <text evidence="2">The sequence shown here is derived from an EMBL/GenBank/DDBJ whole genome shotgun (WGS) entry which is preliminary data.</text>
</comment>
<protein>
    <submittedName>
        <fullName evidence="2">GNAT family N-acetyltransferase</fullName>
    </submittedName>
</protein>
<accession>A0A6A7KBX1</accession>
<evidence type="ECO:0000313" key="2">
    <source>
        <dbReference type="EMBL" id="MPW26852.1"/>
    </source>
</evidence>